<proteinExistence type="predicted"/>
<dbReference type="AlphaFoldDB" id="A0A7S2LQE4"/>
<sequence>MLRAAAAVGRTASRAAAVANAPRAAAGLGPRCFAASPLEATSKAYDELVAKAVKEYQANQKTVAGDLDAEIASNRMVLLMEGSPDAPKSEASLNAVKMLTQVQAVPLMAVDTLSHPALLGYAVTKTQRNRGPYLFVDGSFYADHDGLLAKFKTGELAKAIGTEATRSTGVFGGELPVATY</sequence>
<name>A0A7S2LQE4_9DINO</name>
<evidence type="ECO:0000313" key="1">
    <source>
        <dbReference type="EMBL" id="CAD9611567.1"/>
    </source>
</evidence>
<organism evidence="1">
    <name type="scientific">Zooxanthella nutricula</name>
    <dbReference type="NCBI Taxonomy" id="1333877"/>
    <lineage>
        <taxon>Eukaryota</taxon>
        <taxon>Sar</taxon>
        <taxon>Alveolata</taxon>
        <taxon>Dinophyceae</taxon>
        <taxon>Peridiniales</taxon>
        <taxon>Peridiniales incertae sedis</taxon>
        <taxon>Zooxanthella</taxon>
    </lineage>
</organism>
<dbReference type="PROSITE" id="PS51354">
    <property type="entry name" value="GLUTAREDOXIN_2"/>
    <property type="match status" value="1"/>
</dbReference>
<reference evidence="1" key="1">
    <citation type="submission" date="2021-01" db="EMBL/GenBank/DDBJ databases">
        <authorList>
            <person name="Corre E."/>
            <person name="Pelletier E."/>
            <person name="Niang G."/>
            <person name="Scheremetjew M."/>
            <person name="Finn R."/>
            <person name="Kale V."/>
            <person name="Holt S."/>
            <person name="Cochrane G."/>
            <person name="Meng A."/>
            <person name="Brown T."/>
            <person name="Cohen L."/>
        </authorList>
    </citation>
    <scope>NUCLEOTIDE SEQUENCE</scope>
    <source>
        <strain evidence="1">RCC3387</strain>
    </source>
</reference>
<gene>
    <name evidence="1" type="ORF">BRAN1462_LOCUS41413</name>
</gene>
<dbReference type="Gene3D" id="3.40.30.10">
    <property type="entry name" value="Glutaredoxin"/>
    <property type="match status" value="1"/>
</dbReference>
<accession>A0A7S2LQE4</accession>
<dbReference type="EMBL" id="HBGW01064947">
    <property type="protein sequence ID" value="CAD9611567.1"/>
    <property type="molecule type" value="Transcribed_RNA"/>
</dbReference>
<dbReference type="SUPFAM" id="SSF52833">
    <property type="entry name" value="Thioredoxin-like"/>
    <property type="match status" value="1"/>
</dbReference>
<protein>
    <recommendedName>
        <fullName evidence="2">Glutaredoxin domain-containing protein</fullName>
    </recommendedName>
</protein>
<evidence type="ECO:0008006" key="2">
    <source>
        <dbReference type="Google" id="ProtNLM"/>
    </source>
</evidence>
<dbReference type="InterPro" id="IPR036249">
    <property type="entry name" value="Thioredoxin-like_sf"/>
</dbReference>